<feature type="repeat" description="ANK" evidence="3">
    <location>
        <begin position="1180"/>
        <end position="1212"/>
    </location>
</feature>
<dbReference type="PANTHER" id="PTHR24198:SF193">
    <property type="match status" value="1"/>
</dbReference>
<evidence type="ECO:0000256" key="2">
    <source>
        <dbReference type="ARBA" id="ARBA00023043"/>
    </source>
</evidence>
<evidence type="ECO:0000259" key="5">
    <source>
        <dbReference type="Pfam" id="PF06985"/>
    </source>
</evidence>
<dbReference type="InterPro" id="IPR002110">
    <property type="entry name" value="Ankyrin_rpt"/>
</dbReference>
<feature type="region of interest" description="Disordered" evidence="4">
    <location>
        <begin position="2145"/>
        <end position="2236"/>
    </location>
</feature>
<feature type="domain" description="Nephrocystin 3-like N-terminal" evidence="6">
    <location>
        <begin position="309"/>
        <end position="483"/>
    </location>
</feature>
<dbReference type="PROSITE" id="PS50088">
    <property type="entry name" value="ANK_REPEAT"/>
    <property type="match status" value="5"/>
</dbReference>
<comment type="caution">
    <text evidence="7">The sequence shown here is derived from an EMBL/GenBank/DDBJ whole genome shotgun (WGS) entry which is preliminary data.</text>
</comment>
<dbReference type="Pfam" id="PF06985">
    <property type="entry name" value="HET"/>
    <property type="match status" value="1"/>
</dbReference>
<dbReference type="SMART" id="SM00248">
    <property type="entry name" value="ANK"/>
    <property type="match status" value="12"/>
</dbReference>
<feature type="domain" description="Heterokaryon incompatibility" evidence="5">
    <location>
        <begin position="1731"/>
        <end position="1881"/>
    </location>
</feature>
<sequence length="2497" mass="283495">MTDEGDLFGLYQLWPPKNDVYEVQNTKIDIIAVHGLNGKAFKTWTQDGKLWLADFLPLEIPHARIFTFGYDSRVAFTGSASRVDDHARNLLERLMAKRRQFSEERPLLFICHSLGGIVVKRALAIAHERSRRYNPITRDTFGIMFLGTPHRGSDVAFWGSLLAKLADVVTLGSIRTQVLEDLKRKSDMLGAICSQFIERSESLHRIFSIYERQRTKGASGLVVEEDSAVIGLPNEVPISIEADHRSMCKFSDMTSEKYQMISDCIMEMVEDALDRPNTTQNPLRDQFLRSIKTLDPEEVLRNVTRPSPGTCSWITETSAFRDWRDQSTARVLWISGAPGAGKTTASRFLIDHLRRWLQKNTSSAARGSIVAFFFCASEQWLRNSDVQIAQSLLFQVLSHNKGLFRYLSDSDMQTVCSIDRANAEPHVVWRLLTTVFQRSPDLSFWILIDAIDELQDTSRTALVQRLRYLVSNDLGQKLKFIICDRSSPNARGILHSVTWLDIRRQDMVFEDIRQFINARLGDLCSSGAIPWQYQNLIEESLLEVSEGNFLQVALAWSHFTAGVSYWSAQVIKSRLEGLRRLSGEARAFYCSLLQKIPEDSQDVAKIGFTWVLGSRKPLSLSELQHAVAISTGQRTWSDLKNALGFNFDAHFDQAFGYLLRVDPDLRVRFAHSTVKELLTADDSMSSSPNSGVISKYVVREADIDAELAKRCITVLSFRDLAKFRDIAREAMADKMRDLFVMSLQGKDYLDSLDLSKYDDMDIIESEPEVKERIGTAMLKLGQTELDDRTRGLFVYCVSYWNYHCNHGLSDPEVNKSLTDFALLRQSHYFLMVAILLGLARYHTGPFWDSIDQFSRLPPIHFILKAGDYPNVLSDLLHRGEDINETDSRGWPPLLWALIEDRKQCLEMILANHKTRMESTDRDAGHVLHLALEAGVNPTLILRLIADPRVELNAKSRKGWTALQWCLSRVSLQSVSLELLRRKNVDIYEQDCHGLNALDQIFDEGVSEQSALKLISRSDVPDNWFEKARTFRHSTGLNYLDDDVPRTFIHRASSLRWYSLEDTILACDPFKAVTIDGDGFTLLERYAYHGMKKRMMEILKGIPSNSFQRSNDCGSKLLILCAQQDWEQVVNVLVYEFSVDDTSTDSDGRTIAHWASELGWVSLSSLLISKTRAWLNKTARDGKTALHIAAEYRNYTACKDLLQAGASHSIRDKSGKLPIHVAAEQGHREIVKLLLESPIKDLRTCEVDKEGRGILHYIVMWHSDSFIRQCLTVLRPQVSTKDSKGRTPLHFACIFGNEPAVSVLLSIGLDPDKRDASSFTPLHHALMEGSVKCAQTLIRHGARYDLNDKFDRNIVLLALRSENTSTVESLVHFLQSKYSPSEIAREAGHVDRFGRSAFHYLCHWVDPKKSDDDDGLDEVVEELNDDRDIDPAEAQQVLSPVEWLIKAFAAIGVDINTRDYHEHTPLHASGRAGNLAAARALLRVPGIEVSPKDEDGFTPLDWASVNGYGEIAAAIEAHGGIHSSDWTLKLKPMYRSWQSGFDEDDEIEEDAGQLMTLGEWSQEQEVDLDWNVTNYLSIAFHPGGDKCDACEFLRRVVKWWRVYDESVRALEIKRVPVSLHYVFTLGEADQYGLKALRIRLRPDGKEFHIDCPVTAATDLDMRTPLRLQPHLSHINEESILWMKSKLESCVSHNHFNPDKTFIPDRLLDVRENRLSLVLTKDLQPQDAESHRYAALTYCWGLETHASKQLKTTRDNISQHQRQIPEFSLPQVIKDAVSVTRALSVPFLWVDALCILQDDVSDWENQCAVMERIYGNAYAAVAATFSDNCEQGFLKNTERILVPFRTHFDSTYALAIYSPPYLINDANEVSDSPWARRGWTFQERISSTRILMFSKGNIYVKCKYFNESTGGHRVTYEEYYIMLDRVTIDSGSTAAIYQEWSEIIAQIHPRRHQLTQKTDFLPSIAGIASLFSKRLNDDYAAGLWKNNMHQSLCWAAGEVDKPSHQDLLQRLRAPSPYIVPSWSWASRREDFLFLLYRPDLSAGCRSEFHSLDTAIALRGESAFGEDPLNPFKDEMLKNEGKKMVRDIPVSEPISPQRGHLEIPPSKKPSAYVFDSNGDTRIILSKSMAQTLHWEADKVWIEEENGTKTYRKRRKREEKKGKTVELSQPTTPPAPEESPYTTSTPSGATTPNATSIDWGNVDLPGSVNTHYPHTEPSDGDEAGLGRTDLGTKPDSTSLQTHDWEYGETSVPHLKRSEFRMLVSGKHLELASPIFKTMLTGPFAEGKVDSSGFRLITASDWDPEAFKIIMTIIHGYNRDVPRALSLQMLVKVAMIMNYYDCLESIEPYTDIWLEGLSQRLIEAEDFPIPADILEEIDIARQSALAEIFSGIYELLDCLKEEQECSFECSSMLLGVLTKELSRHEILHPPNAPPFNGFSIEGSKEMIEGLKKPSWYNIWDDRHYGHGCCIQDKLSISLAKVEIDLRVFDLQDFQATKNHTRG</sequence>
<dbReference type="PANTHER" id="PTHR24198">
    <property type="entry name" value="ANKYRIN REPEAT AND PROTEIN KINASE DOMAIN-CONTAINING PROTEIN"/>
    <property type="match status" value="1"/>
</dbReference>
<evidence type="ECO:0000313" key="7">
    <source>
        <dbReference type="EMBL" id="RBA17624.1"/>
    </source>
</evidence>
<keyword evidence="2 3" id="KW-0040">ANK repeat</keyword>
<gene>
    <name evidence="7" type="ORF">FPRO05_11339</name>
</gene>
<reference evidence="7 8" key="1">
    <citation type="submission" date="2017-12" db="EMBL/GenBank/DDBJ databases">
        <title>Genome sequence of the mycotoxigenic crop pathogen Fusarium proliferatum, strain ITEM 2341 from Date Palm.</title>
        <authorList>
            <person name="Almiman B.F."/>
            <person name="Shittu T.A."/>
            <person name="Muthumeenakshi S."/>
            <person name="Baroncelli R."/>
            <person name="Sreenivasaprasada S."/>
        </authorList>
    </citation>
    <scope>NUCLEOTIDE SEQUENCE [LARGE SCALE GENOMIC DNA]</scope>
    <source>
        <strain evidence="7 8">ITEM 2341</strain>
    </source>
</reference>
<dbReference type="SUPFAM" id="SSF52540">
    <property type="entry name" value="P-loop containing nucleoside triphosphate hydrolases"/>
    <property type="match status" value="1"/>
</dbReference>
<dbReference type="SUPFAM" id="SSF53474">
    <property type="entry name" value="alpha/beta-Hydrolases"/>
    <property type="match status" value="1"/>
</dbReference>
<dbReference type="InterPro" id="IPR029058">
    <property type="entry name" value="AB_hydrolase_fold"/>
</dbReference>
<organism evidence="7 8">
    <name type="scientific">Gibberella intermedia</name>
    <name type="common">Bulb rot disease fungus</name>
    <name type="synonym">Fusarium proliferatum</name>
    <dbReference type="NCBI Taxonomy" id="948311"/>
    <lineage>
        <taxon>Eukaryota</taxon>
        <taxon>Fungi</taxon>
        <taxon>Dikarya</taxon>
        <taxon>Ascomycota</taxon>
        <taxon>Pezizomycotina</taxon>
        <taxon>Sordariomycetes</taxon>
        <taxon>Hypocreomycetidae</taxon>
        <taxon>Hypocreales</taxon>
        <taxon>Nectriaceae</taxon>
        <taxon>Fusarium</taxon>
        <taxon>Fusarium fujikuroi species complex</taxon>
    </lineage>
</organism>
<feature type="repeat" description="ANK" evidence="3">
    <location>
        <begin position="854"/>
        <end position="887"/>
    </location>
</feature>
<feature type="region of interest" description="Disordered" evidence="4">
    <location>
        <begin position="2088"/>
        <end position="2109"/>
    </location>
</feature>
<dbReference type="InterPro" id="IPR027417">
    <property type="entry name" value="P-loop_NTPase"/>
</dbReference>
<dbReference type="PROSITE" id="PS50297">
    <property type="entry name" value="ANK_REP_REGION"/>
    <property type="match status" value="4"/>
</dbReference>
<dbReference type="Gene3D" id="1.25.40.20">
    <property type="entry name" value="Ankyrin repeat-containing domain"/>
    <property type="match status" value="4"/>
</dbReference>
<name>A0A365N9Y2_GIBIN</name>
<dbReference type="EMBL" id="PKMI01000016">
    <property type="protein sequence ID" value="RBA17624.1"/>
    <property type="molecule type" value="Genomic_DNA"/>
</dbReference>
<evidence type="ECO:0000256" key="4">
    <source>
        <dbReference type="SAM" id="MobiDB-lite"/>
    </source>
</evidence>
<proteinExistence type="predicted"/>
<feature type="repeat" description="ANK" evidence="3">
    <location>
        <begin position="1213"/>
        <end position="1235"/>
    </location>
</feature>
<accession>A0A365N9Y2</accession>
<dbReference type="Pfam" id="PF24883">
    <property type="entry name" value="NPHP3_N"/>
    <property type="match status" value="1"/>
</dbReference>
<dbReference type="InterPro" id="IPR010730">
    <property type="entry name" value="HET"/>
</dbReference>
<dbReference type="Proteomes" id="UP000251714">
    <property type="component" value="Unassembled WGS sequence"/>
</dbReference>
<dbReference type="Gene3D" id="3.40.50.300">
    <property type="entry name" value="P-loop containing nucleotide triphosphate hydrolases"/>
    <property type="match status" value="1"/>
</dbReference>
<feature type="repeat" description="ANK" evidence="3">
    <location>
        <begin position="1283"/>
        <end position="1315"/>
    </location>
</feature>
<dbReference type="Pfam" id="PF00023">
    <property type="entry name" value="Ank"/>
    <property type="match status" value="1"/>
</dbReference>
<dbReference type="InterPro" id="IPR056884">
    <property type="entry name" value="NPHP3-like_N"/>
</dbReference>
<dbReference type="SUPFAM" id="SSF48403">
    <property type="entry name" value="Ankyrin repeat"/>
    <property type="match status" value="3"/>
</dbReference>
<protein>
    <submittedName>
        <fullName evidence="7">Uncharacterized protein</fullName>
    </submittedName>
</protein>
<evidence type="ECO:0000256" key="3">
    <source>
        <dbReference type="PROSITE-ProRule" id="PRU00023"/>
    </source>
</evidence>
<evidence type="ECO:0000313" key="8">
    <source>
        <dbReference type="Proteomes" id="UP000251714"/>
    </source>
</evidence>
<keyword evidence="1" id="KW-0677">Repeat</keyword>
<dbReference type="Gene3D" id="3.40.50.1820">
    <property type="entry name" value="alpha/beta hydrolase"/>
    <property type="match status" value="1"/>
</dbReference>
<feature type="compositionally biased region" description="Polar residues" evidence="4">
    <location>
        <begin position="2176"/>
        <end position="2194"/>
    </location>
</feature>
<feature type="repeat" description="ANK" evidence="3">
    <location>
        <begin position="1316"/>
        <end position="1348"/>
    </location>
</feature>
<evidence type="ECO:0000259" key="6">
    <source>
        <dbReference type="Pfam" id="PF24883"/>
    </source>
</evidence>
<dbReference type="Pfam" id="PF12796">
    <property type="entry name" value="Ank_2"/>
    <property type="match status" value="2"/>
</dbReference>
<evidence type="ECO:0000256" key="1">
    <source>
        <dbReference type="ARBA" id="ARBA00022737"/>
    </source>
</evidence>
<dbReference type="InterPro" id="IPR036770">
    <property type="entry name" value="Ankyrin_rpt-contain_sf"/>
</dbReference>